<dbReference type="EMBL" id="JANPWB010000005">
    <property type="protein sequence ID" value="KAJ1187878.1"/>
    <property type="molecule type" value="Genomic_DNA"/>
</dbReference>
<name>A0AAV7UFS0_PLEWA</name>
<dbReference type="AlphaFoldDB" id="A0AAV7UFS0"/>
<evidence type="ECO:0000313" key="3">
    <source>
        <dbReference type="Proteomes" id="UP001066276"/>
    </source>
</evidence>
<comment type="caution">
    <text evidence="2">The sequence shown here is derived from an EMBL/GenBank/DDBJ whole genome shotgun (WGS) entry which is preliminary data.</text>
</comment>
<gene>
    <name evidence="2" type="ORF">NDU88_004644</name>
</gene>
<feature type="region of interest" description="Disordered" evidence="1">
    <location>
        <begin position="97"/>
        <end position="147"/>
    </location>
</feature>
<accession>A0AAV7UFS0</accession>
<sequence length="147" mass="16849">MAAGSQCVKAVCPHSNRKQVLNSKVLAHFSHHLCCFEQSSEYLCVLNATQETLELSIISLQHEKWPETLSECAPRTVHTTNWRRAWDYSPFFPPCERSDGGEAAEPRRPGRSGDASGDESRERQKKKKKKNNPGTVPRRHEERRRNH</sequence>
<reference evidence="2" key="1">
    <citation type="journal article" date="2022" name="bioRxiv">
        <title>Sequencing and chromosome-scale assembly of the giantPleurodeles waltlgenome.</title>
        <authorList>
            <person name="Brown T."/>
            <person name="Elewa A."/>
            <person name="Iarovenko S."/>
            <person name="Subramanian E."/>
            <person name="Araus A.J."/>
            <person name="Petzold A."/>
            <person name="Susuki M."/>
            <person name="Suzuki K.-i.T."/>
            <person name="Hayashi T."/>
            <person name="Toyoda A."/>
            <person name="Oliveira C."/>
            <person name="Osipova E."/>
            <person name="Leigh N.D."/>
            <person name="Simon A."/>
            <person name="Yun M.H."/>
        </authorList>
    </citation>
    <scope>NUCLEOTIDE SEQUENCE</scope>
    <source>
        <strain evidence="2">20211129_DDA</strain>
        <tissue evidence="2">Liver</tissue>
    </source>
</reference>
<keyword evidence="3" id="KW-1185">Reference proteome</keyword>
<evidence type="ECO:0000313" key="2">
    <source>
        <dbReference type="EMBL" id="KAJ1187878.1"/>
    </source>
</evidence>
<dbReference type="Proteomes" id="UP001066276">
    <property type="component" value="Chromosome 3_1"/>
</dbReference>
<feature type="compositionally biased region" description="Basic and acidic residues" evidence="1">
    <location>
        <begin position="138"/>
        <end position="147"/>
    </location>
</feature>
<organism evidence="2 3">
    <name type="scientific">Pleurodeles waltl</name>
    <name type="common">Iberian ribbed newt</name>
    <dbReference type="NCBI Taxonomy" id="8319"/>
    <lineage>
        <taxon>Eukaryota</taxon>
        <taxon>Metazoa</taxon>
        <taxon>Chordata</taxon>
        <taxon>Craniata</taxon>
        <taxon>Vertebrata</taxon>
        <taxon>Euteleostomi</taxon>
        <taxon>Amphibia</taxon>
        <taxon>Batrachia</taxon>
        <taxon>Caudata</taxon>
        <taxon>Salamandroidea</taxon>
        <taxon>Salamandridae</taxon>
        <taxon>Pleurodelinae</taxon>
        <taxon>Pleurodeles</taxon>
    </lineage>
</organism>
<feature type="compositionally biased region" description="Basic and acidic residues" evidence="1">
    <location>
        <begin position="97"/>
        <end position="108"/>
    </location>
</feature>
<proteinExistence type="predicted"/>
<protein>
    <submittedName>
        <fullName evidence="2">Uncharacterized protein</fullName>
    </submittedName>
</protein>
<evidence type="ECO:0000256" key="1">
    <source>
        <dbReference type="SAM" id="MobiDB-lite"/>
    </source>
</evidence>